<dbReference type="EMBL" id="PIUM01000006">
    <property type="protein sequence ID" value="PKU25073.1"/>
    <property type="molecule type" value="Genomic_DNA"/>
</dbReference>
<evidence type="ECO:0000256" key="2">
    <source>
        <dbReference type="ARBA" id="ARBA00022679"/>
    </source>
</evidence>
<dbReference type="Gene3D" id="3.20.20.70">
    <property type="entry name" value="Aldolase class I"/>
    <property type="match status" value="1"/>
</dbReference>
<feature type="binding site" evidence="3">
    <location>
        <position position="321"/>
    </location>
    <ligand>
        <name>phosphoenolpyruvate</name>
        <dbReference type="ChEBI" id="CHEBI:58702"/>
    </ligand>
</feature>
<dbReference type="NCBIfam" id="TIGR01358">
    <property type="entry name" value="DAHP_synth_II"/>
    <property type="match status" value="1"/>
</dbReference>
<dbReference type="PANTHER" id="PTHR21337">
    <property type="entry name" value="PHOSPHO-2-DEHYDRO-3-DEOXYHEPTONATE ALDOLASE 1, 2"/>
    <property type="match status" value="1"/>
</dbReference>
<evidence type="ECO:0000256" key="4">
    <source>
        <dbReference type="RuleBase" id="RU363071"/>
    </source>
</evidence>
<dbReference type="Pfam" id="PF01474">
    <property type="entry name" value="DAHP_synth_2"/>
    <property type="match status" value="1"/>
</dbReference>
<evidence type="ECO:0000313" key="6">
    <source>
        <dbReference type="Proteomes" id="UP000233293"/>
    </source>
</evidence>
<comment type="similarity">
    <text evidence="1 4">Belongs to the class-II DAHP synthase family.</text>
</comment>
<dbReference type="EC" id="2.5.1.54" evidence="4"/>
<feature type="binding site" evidence="3">
    <location>
        <position position="424"/>
    </location>
    <ligand>
        <name>Mn(2+)</name>
        <dbReference type="ChEBI" id="CHEBI:29035"/>
    </ligand>
</feature>
<keyword evidence="3" id="KW-0170">Cobalt</keyword>
<dbReference type="SUPFAM" id="SSF51569">
    <property type="entry name" value="Aldolase"/>
    <property type="match status" value="1"/>
</dbReference>
<dbReference type="InterPro" id="IPR013785">
    <property type="entry name" value="Aldolase_TIM"/>
</dbReference>
<dbReference type="InterPro" id="IPR002480">
    <property type="entry name" value="DAHP_synth_2"/>
</dbReference>
<keyword evidence="3" id="KW-0104">Cadmium</keyword>
<organism evidence="5 6">
    <name type="scientific">Telmatospirillum siberiense</name>
    <dbReference type="NCBI Taxonomy" id="382514"/>
    <lineage>
        <taxon>Bacteria</taxon>
        <taxon>Pseudomonadati</taxon>
        <taxon>Pseudomonadota</taxon>
        <taxon>Alphaproteobacteria</taxon>
        <taxon>Rhodospirillales</taxon>
        <taxon>Rhodospirillaceae</taxon>
        <taxon>Telmatospirillum</taxon>
    </lineage>
</organism>
<dbReference type="OrthoDB" id="9766852at2"/>
<keyword evidence="3" id="KW-0464">Manganese</keyword>
<dbReference type="GO" id="GO:0009073">
    <property type="term" value="P:aromatic amino acid family biosynthetic process"/>
    <property type="evidence" value="ECO:0007669"/>
    <property type="project" value="InterPro"/>
</dbReference>
<comment type="catalytic activity">
    <reaction evidence="4">
        <text>D-erythrose 4-phosphate + phosphoenolpyruvate + H2O = 7-phospho-2-dehydro-3-deoxy-D-arabino-heptonate + phosphate</text>
        <dbReference type="Rhea" id="RHEA:14717"/>
        <dbReference type="ChEBI" id="CHEBI:15377"/>
        <dbReference type="ChEBI" id="CHEBI:16897"/>
        <dbReference type="ChEBI" id="CHEBI:43474"/>
        <dbReference type="ChEBI" id="CHEBI:58394"/>
        <dbReference type="ChEBI" id="CHEBI:58702"/>
        <dbReference type="EC" id="2.5.1.54"/>
    </reaction>
</comment>
<evidence type="ECO:0000256" key="3">
    <source>
        <dbReference type="PIRSR" id="PIRSR602480-1"/>
    </source>
</evidence>
<name>A0A2N3PXD7_9PROT</name>
<gene>
    <name evidence="5" type="ORF">CWS72_07630</name>
</gene>
<comment type="caution">
    <text evidence="5">The sequence shown here is derived from an EMBL/GenBank/DDBJ whole genome shotgun (WGS) entry which is preliminary data.</text>
</comment>
<dbReference type="Proteomes" id="UP000233293">
    <property type="component" value="Unassembled WGS sequence"/>
</dbReference>
<evidence type="ECO:0000313" key="5">
    <source>
        <dbReference type="EMBL" id="PKU25073.1"/>
    </source>
</evidence>
<keyword evidence="2 4" id="KW-0808">Transferase</keyword>
<dbReference type="PANTHER" id="PTHR21337:SF0">
    <property type="entry name" value="PHOSPHO-2-DEHYDRO-3-DEOXYHEPTONATE ALDOLASE"/>
    <property type="match status" value="1"/>
</dbReference>
<dbReference type="RefSeq" id="WP_101250000.1">
    <property type="nucleotide sequence ID" value="NZ_PIUM01000006.1"/>
</dbReference>
<comment type="cofactor">
    <cofactor evidence="3">
        <name>Mn(2+)</name>
        <dbReference type="ChEBI" id="CHEBI:29035"/>
    </cofactor>
    <cofactor evidence="3">
        <name>Co(2+)</name>
        <dbReference type="ChEBI" id="CHEBI:48828"/>
    </cofactor>
    <cofactor evidence="3">
        <name>Cd(2+)</name>
        <dbReference type="ChEBI" id="CHEBI:48775"/>
    </cofactor>
    <text evidence="3">Binds 1 divalent cation per subunit. The enzyme is active with manganese, cobalt or cadmium ions.</text>
</comment>
<feature type="binding site" evidence="3">
    <location>
        <position position="69"/>
    </location>
    <ligand>
        <name>Mn(2+)</name>
        <dbReference type="ChEBI" id="CHEBI:29035"/>
    </ligand>
</feature>
<feature type="binding site" evidence="3">
    <location>
        <position position="290"/>
    </location>
    <ligand>
        <name>phosphoenolpyruvate</name>
        <dbReference type="ChEBI" id="CHEBI:58702"/>
    </ligand>
</feature>
<sequence length="457" mass="50149">MAEKWTPDSWRTKPIQQAPDYPDAAKLTAVEGQLRNFPPLVFAGEARRLKDHLAKAAEGKAFVLQGGDCAESFAEFHPNNIRDTFRVLLQMAVVLTFGAASPVVKIGRLAGQFAKPRSASTETIDGVTLPSYRGDMINGMDFTAEAREADPDRLVHVYNQSASTLNLLRAFAQGGYADLHKVHQWNLGFVAGASGARYADLCARLDETLAFMEACGLTSEATPQIRETDFFTSHEALILPYEQALTRVDSTTGDWYDCSAHMLWIGDRTRQPDGAHVDFMRGVGNPIGCKAGPTTAPDDLLRLIDILNPNNEPGRLTVITRMGADQVEGKLPPLLRAVKREGRKVVWLCDPMHANTVKMGDYKTRSFDRILAEVKAFFAAHRAEGTYSGGVHFEMTGQDVTECVGGTQAITEARLGDRYHTHCDPRLNATQALELAFLIAESLKDARAEARKLAQAS</sequence>
<proteinExistence type="inferred from homology"/>
<feature type="binding site" evidence="3">
    <location>
        <position position="108"/>
    </location>
    <ligand>
        <name>phosphoenolpyruvate</name>
        <dbReference type="ChEBI" id="CHEBI:58702"/>
    </ligand>
</feature>
<dbReference type="GO" id="GO:0003849">
    <property type="term" value="F:3-deoxy-7-phosphoheptulonate synthase activity"/>
    <property type="evidence" value="ECO:0007669"/>
    <property type="project" value="UniProtKB-EC"/>
</dbReference>
<feature type="binding site" evidence="3">
    <location>
        <position position="353"/>
    </location>
    <ligand>
        <name>Mn(2+)</name>
        <dbReference type="ChEBI" id="CHEBI:29035"/>
    </ligand>
</feature>
<evidence type="ECO:0000256" key="1">
    <source>
        <dbReference type="ARBA" id="ARBA00008911"/>
    </source>
</evidence>
<accession>A0A2N3PXD7</accession>
<dbReference type="AlphaFoldDB" id="A0A2N3PXD7"/>
<reference evidence="6" key="1">
    <citation type="submission" date="2017-12" db="EMBL/GenBank/DDBJ databases">
        <title>Draft genome sequence of Telmatospirillum siberiense 26-4b1T, an acidotolerant peatland alphaproteobacterium potentially involved in sulfur cycling.</title>
        <authorList>
            <person name="Hausmann B."/>
            <person name="Pjevac P."/>
            <person name="Schreck K."/>
            <person name="Herbold C.W."/>
            <person name="Daims H."/>
            <person name="Wagner M."/>
            <person name="Pester M."/>
            <person name="Loy A."/>
        </authorList>
    </citation>
    <scope>NUCLEOTIDE SEQUENCE [LARGE SCALE GENOMIC DNA]</scope>
    <source>
        <strain evidence="6">26-4b1</strain>
    </source>
</reference>
<protein>
    <recommendedName>
        <fullName evidence="4">Phospho-2-dehydro-3-deoxyheptonate aldolase</fullName>
        <ecNumber evidence="4">2.5.1.54</ecNumber>
    </recommendedName>
</protein>
<feature type="binding site" evidence="3">
    <location>
        <position position="394"/>
    </location>
    <ligand>
        <name>Mn(2+)</name>
        <dbReference type="ChEBI" id="CHEBI:29035"/>
    </ligand>
</feature>
<keyword evidence="6" id="KW-1185">Reference proteome</keyword>